<dbReference type="SUPFAM" id="SSF75304">
    <property type="entry name" value="Amidase signature (AS) enzymes"/>
    <property type="match status" value="1"/>
</dbReference>
<organism evidence="2 3">
    <name type="scientific">Exophiala sideris</name>
    <dbReference type="NCBI Taxonomy" id="1016849"/>
    <lineage>
        <taxon>Eukaryota</taxon>
        <taxon>Fungi</taxon>
        <taxon>Dikarya</taxon>
        <taxon>Ascomycota</taxon>
        <taxon>Pezizomycotina</taxon>
        <taxon>Eurotiomycetes</taxon>
        <taxon>Chaetothyriomycetidae</taxon>
        <taxon>Chaetothyriales</taxon>
        <taxon>Herpotrichiellaceae</taxon>
        <taxon>Exophiala</taxon>
    </lineage>
</organism>
<name>A0ABR0JM38_9EURO</name>
<reference evidence="2 3" key="1">
    <citation type="submission" date="2023-08" db="EMBL/GenBank/DDBJ databases">
        <title>Black Yeasts Isolated from many extreme environments.</title>
        <authorList>
            <person name="Coleine C."/>
            <person name="Stajich J.E."/>
            <person name="Selbmann L."/>
        </authorList>
    </citation>
    <scope>NUCLEOTIDE SEQUENCE [LARGE SCALE GENOMIC DNA]</scope>
    <source>
        <strain evidence="2 3">CCFEE 6328</strain>
    </source>
</reference>
<feature type="domain" description="Amidase" evidence="1">
    <location>
        <begin position="43"/>
        <end position="481"/>
    </location>
</feature>
<keyword evidence="3" id="KW-1185">Reference proteome</keyword>
<dbReference type="InterPro" id="IPR000120">
    <property type="entry name" value="Amidase"/>
</dbReference>
<dbReference type="InterPro" id="IPR023631">
    <property type="entry name" value="Amidase_dom"/>
</dbReference>
<dbReference type="PANTHER" id="PTHR11895:SF169">
    <property type="entry name" value="GLUTAMYL-TRNA(GLN) AMIDOTRANSFERASE"/>
    <property type="match status" value="1"/>
</dbReference>
<gene>
    <name evidence="2" type="ORF">LTR69_002142</name>
</gene>
<dbReference type="Gene3D" id="1.20.58.1700">
    <property type="match status" value="1"/>
</dbReference>
<dbReference type="Pfam" id="PF01425">
    <property type="entry name" value="Amidase"/>
    <property type="match status" value="1"/>
</dbReference>
<evidence type="ECO:0000259" key="1">
    <source>
        <dbReference type="Pfam" id="PF01425"/>
    </source>
</evidence>
<evidence type="ECO:0000313" key="3">
    <source>
        <dbReference type="Proteomes" id="UP001345691"/>
    </source>
</evidence>
<protein>
    <recommendedName>
        <fullName evidence="1">Amidase domain-containing protein</fullName>
    </recommendedName>
</protein>
<dbReference type="Gene3D" id="3.90.1300.10">
    <property type="entry name" value="Amidase signature (AS) domain"/>
    <property type="match status" value="1"/>
</dbReference>
<dbReference type="InterPro" id="IPR036928">
    <property type="entry name" value="AS_sf"/>
</dbReference>
<proteinExistence type="predicted"/>
<dbReference type="Proteomes" id="UP001345691">
    <property type="component" value="Unassembled WGS sequence"/>
</dbReference>
<sequence>MSTSEPLTQGFEAANAGYEALGVNIAIETLHGLYSAGTVTPTDVVREVYSRIASYSDKAVWITLIPEAEALKRAKALEQEYPDVTDRPALYGIPFSLKDSIDFAGMLTTLACESYAYTATSTAPVAQRVLDAGGILIGKTNLDQFATGLTGTRSPYGMPRCVHDSEYVSGGSSSGSVVSVAANLVSFTICTDTAGSTRVPASFNGVVGLKPTLGTLSTVGLIPAVKTADCVCVIAPTIDSTIKAWDAMRGYDENDVYARDPAQLSLLTSQPAFPTDTSNSSITYGLSPEDLVHSVLSPDYSKLFSAFLAKLQQDKSFSRSEIFDYSPFASANAMLYGSSIVSQRIVAFKPYLDTHGYEQLHPVIRDIFSASSGFTAVQAYEDMFALAKDRRLAAKQFRSHQHGGIDVLIVPSTTMHPTVSEILADPINLNKHLGEFTHFVNLLDLCAVAVPLNATWTSKNGKKMPFSVTLISTPGRDRDLLELGRKIMAITYD</sequence>
<comment type="caution">
    <text evidence="2">The sequence shown here is derived from an EMBL/GenBank/DDBJ whole genome shotgun (WGS) entry which is preliminary data.</text>
</comment>
<evidence type="ECO:0000313" key="2">
    <source>
        <dbReference type="EMBL" id="KAK5066795.1"/>
    </source>
</evidence>
<accession>A0ABR0JM38</accession>
<dbReference type="EMBL" id="JAVRRF010000003">
    <property type="protein sequence ID" value="KAK5066795.1"/>
    <property type="molecule type" value="Genomic_DNA"/>
</dbReference>
<dbReference type="PANTHER" id="PTHR11895">
    <property type="entry name" value="TRANSAMIDASE"/>
    <property type="match status" value="1"/>
</dbReference>